<evidence type="ECO:0000256" key="5">
    <source>
        <dbReference type="ARBA" id="ARBA00022777"/>
    </source>
</evidence>
<dbReference type="Pfam" id="PF02518">
    <property type="entry name" value="HATPase_c"/>
    <property type="match status" value="1"/>
</dbReference>
<dbReference type="NCBIfam" id="TIGR00229">
    <property type="entry name" value="sensory_box"/>
    <property type="match status" value="1"/>
</dbReference>
<protein>
    <recommendedName>
        <fullName evidence="2">histidine kinase</fullName>
        <ecNumber evidence="2">2.7.13.3</ecNumber>
    </recommendedName>
</protein>
<dbReference type="RefSeq" id="WP_072551700.1">
    <property type="nucleotide sequence ID" value="NZ_CP018153.1"/>
</dbReference>
<keyword evidence="3" id="KW-0597">Phosphoprotein</keyword>
<dbReference type="PANTHER" id="PTHR43304:SF1">
    <property type="entry name" value="PAC DOMAIN-CONTAINING PROTEIN"/>
    <property type="match status" value="1"/>
</dbReference>
<evidence type="ECO:0000256" key="4">
    <source>
        <dbReference type="ARBA" id="ARBA00022679"/>
    </source>
</evidence>
<dbReference type="SUPFAM" id="SSF55781">
    <property type="entry name" value="GAF domain-like"/>
    <property type="match status" value="1"/>
</dbReference>
<dbReference type="InterPro" id="IPR004358">
    <property type="entry name" value="Sig_transdc_His_kin-like_C"/>
</dbReference>
<dbReference type="PRINTS" id="PR00344">
    <property type="entry name" value="BCTRLSENSOR"/>
</dbReference>
<reference evidence="7 8" key="1">
    <citation type="submission" date="2016-11" db="EMBL/GenBank/DDBJ databases">
        <title>Gramella sp. LPB0144 isolated from marine environment.</title>
        <authorList>
            <person name="Kim E."/>
            <person name="Yi H."/>
        </authorList>
    </citation>
    <scope>NUCLEOTIDE SEQUENCE [LARGE SCALE GENOMIC DNA]</scope>
    <source>
        <strain evidence="7 8">LPB0144</strain>
    </source>
</reference>
<dbReference type="Pfam" id="PF13426">
    <property type="entry name" value="PAS_9"/>
    <property type="match status" value="1"/>
</dbReference>
<dbReference type="Pfam" id="PF00512">
    <property type="entry name" value="HisKA"/>
    <property type="match status" value="1"/>
</dbReference>
<accession>A0A1L3J1P3</accession>
<dbReference type="FunFam" id="3.30.565.10:FF:000006">
    <property type="entry name" value="Sensor histidine kinase WalK"/>
    <property type="match status" value="1"/>
</dbReference>
<dbReference type="InterPro" id="IPR036890">
    <property type="entry name" value="HATPase_C_sf"/>
</dbReference>
<dbReference type="InterPro" id="IPR005467">
    <property type="entry name" value="His_kinase_dom"/>
</dbReference>
<sequence length="649" mass="75164">MYQSNIKIREELGIDVLKQYKLDEAISDTSLDNFVELAKQISGCSTGVISFFHKSKQYIKSQSGLNFEYPSNENSLCHYTLKRDEEYVLIPDMKKDTSFSSHPLVTGEPFLNFYFGIPFMVEGLKFGILCLMDQSGKELSRDQINGLTIIRDQILGYLESRKRNKQLNKKLNLYTNAEKWSKIGYFEWDLESEKVFWSDKWFYLKKASKSSEEKAGFREVKQDFTNVTFKKLLEKTNISEGSKKTFNEVLQVYDKTGKLKILHVEASLSFFNNDPFKLVGIARDMTKENDLKIEVDQLAYVLQNSLNEIYIFDYETLKFEYLNKGALENIGYSNKEIKELTPLDIKPEFTYEQFMEHIAPLMINKKKIVVFYTVHQRKDGSLYSVEVHLQIMNYKGKKTFVAIILDITEKVKSEKELLELNQSLIRSNEKLQHFAATTAHDLQEPLRMISNFTSLLAKKYSDQLDDKARQYIYYASDGADRMKILIQDILEYAELETGNIKKEDVDMGSVLKLVQQDLQPQISESNASITIDIPDIRLQANPVWMYRLLLNLFNNAIKFVKAGSPTIEFRAKEIEDKWEFSIADNGIGIKEQELENIFKIFYRLHTRTEFRGTGIGLAICKKIANIHGGEIWVNSTPGEGSTFYFTIPK</sequence>
<keyword evidence="4" id="KW-0808">Transferase</keyword>
<dbReference type="KEGG" id="grl:LPB144_00880"/>
<dbReference type="Gene3D" id="3.30.450.40">
    <property type="match status" value="1"/>
</dbReference>
<dbReference type="Gene3D" id="3.30.450.20">
    <property type="entry name" value="PAS domain"/>
    <property type="match status" value="1"/>
</dbReference>
<dbReference type="CDD" id="cd00082">
    <property type="entry name" value="HisKA"/>
    <property type="match status" value="1"/>
</dbReference>
<dbReference type="SUPFAM" id="SSF47384">
    <property type="entry name" value="Homodimeric domain of signal transducing histidine kinase"/>
    <property type="match status" value="1"/>
</dbReference>
<dbReference type="STRING" id="1913577.LPB144_00880"/>
<organism evidence="7 8">
    <name type="scientific">Christiangramia salexigens</name>
    <dbReference type="NCBI Taxonomy" id="1913577"/>
    <lineage>
        <taxon>Bacteria</taxon>
        <taxon>Pseudomonadati</taxon>
        <taxon>Bacteroidota</taxon>
        <taxon>Flavobacteriia</taxon>
        <taxon>Flavobacteriales</taxon>
        <taxon>Flavobacteriaceae</taxon>
        <taxon>Christiangramia</taxon>
    </lineage>
</organism>
<evidence type="ECO:0000256" key="2">
    <source>
        <dbReference type="ARBA" id="ARBA00012438"/>
    </source>
</evidence>
<dbReference type="AlphaFoldDB" id="A0A1L3J1P3"/>
<evidence type="ECO:0000313" key="7">
    <source>
        <dbReference type="EMBL" id="APG59045.1"/>
    </source>
</evidence>
<gene>
    <name evidence="7" type="ORF">LPB144_00880</name>
</gene>
<dbReference type="EMBL" id="CP018153">
    <property type="protein sequence ID" value="APG59045.1"/>
    <property type="molecule type" value="Genomic_DNA"/>
</dbReference>
<dbReference type="EC" id="2.7.13.3" evidence="2"/>
<dbReference type="InterPro" id="IPR036097">
    <property type="entry name" value="HisK_dim/P_sf"/>
</dbReference>
<proteinExistence type="predicted"/>
<keyword evidence="8" id="KW-1185">Reference proteome</keyword>
<feature type="domain" description="Histidine kinase" evidence="6">
    <location>
        <begin position="437"/>
        <end position="649"/>
    </location>
</feature>
<dbReference type="InterPro" id="IPR003661">
    <property type="entry name" value="HisK_dim/P_dom"/>
</dbReference>
<dbReference type="Gene3D" id="1.10.287.130">
    <property type="match status" value="1"/>
</dbReference>
<dbReference type="PANTHER" id="PTHR43304">
    <property type="entry name" value="PHYTOCHROME-LIKE PROTEIN CPH1"/>
    <property type="match status" value="1"/>
</dbReference>
<dbReference type="InterPro" id="IPR029016">
    <property type="entry name" value="GAF-like_dom_sf"/>
</dbReference>
<name>A0A1L3J1P3_9FLAO</name>
<dbReference type="SUPFAM" id="SSF55874">
    <property type="entry name" value="ATPase domain of HSP90 chaperone/DNA topoisomerase II/histidine kinase"/>
    <property type="match status" value="1"/>
</dbReference>
<dbReference type="InterPro" id="IPR003594">
    <property type="entry name" value="HATPase_dom"/>
</dbReference>
<evidence type="ECO:0000256" key="1">
    <source>
        <dbReference type="ARBA" id="ARBA00000085"/>
    </source>
</evidence>
<dbReference type="SMART" id="SM00387">
    <property type="entry name" value="HATPase_c"/>
    <property type="match status" value="1"/>
</dbReference>
<dbReference type="GO" id="GO:0000155">
    <property type="term" value="F:phosphorelay sensor kinase activity"/>
    <property type="evidence" value="ECO:0007669"/>
    <property type="project" value="InterPro"/>
</dbReference>
<dbReference type="PROSITE" id="PS50109">
    <property type="entry name" value="HIS_KIN"/>
    <property type="match status" value="1"/>
</dbReference>
<keyword evidence="5" id="KW-0418">Kinase</keyword>
<dbReference type="SUPFAM" id="SSF55785">
    <property type="entry name" value="PYP-like sensor domain (PAS domain)"/>
    <property type="match status" value="1"/>
</dbReference>
<evidence type="ECO:0000313" key="8">
    <source>
        <dbReference type="Proteomes" id="UP000182510"/>
    </source>
</evidence>
<evidence type="ECO:0000256" key="3">
    <source>
        <dbReference type="ARBA" id="ARBA00022553"/>
    </source>
</evidence>
<dbReference type="InterPro" id="IPR003018">
    <property type="entry name" value="GAF"/>
</dbReference>
<comment type="catalytic activity">
    <reaction evidence="1">
        <text>ATP + protein L-histidine = ADP + protein N-phospho-L-histidine.</text>
        <dbReference type="EC" id="2.7.13.3"/>
    </reaction>
</comment>
<dbReference type="InterPro" id="IPR000014">
    <property type="entry name" value="PAS"/>
</dbReference>
<dbReference type="Pfam" id="PF01590">
    <property type="entry name" value="GAF"/>
    <property type="match status" value="1"/>
</dbReference>
<dbReference type="OrthoDB" id="9811889at2"/>
<dbReference type="InterPro" id="IPR035965">
    <property type="entry name" value="PAS-like_dom_sf"/>
</dbReference>
<dbReference type="InterPro" id="IPR052162">
    <property type="entry name" value="Sensor_kinase/Photoreceptor"/>
</dbReference>
<dbReference type="Proteomes" id="UP000182510">
    <property type="component" value="Chromosome"/>
</dbReference>
<evidence type="ECO:0000259" key="6">
    <source>
        <dbReference type="PROSITE" id="PS50109"/>
    </source>
</evidence>
<dbReference type="Gene3D" id="3.30.565.10">
    <property type="entry name" value="Histidine kinase-like ATPase, C-terminal domain"/>
    <property type="match status" value="1"/>
</dbReference>
<dbReference type="SMART" id="SM00388">
    <property type="entry name" value="HisKA"/>
    <property type="match status" value="1"/>
</dbReference>